<sequence>MSAMRMFLLVMSALVAAGIYLSGYSTVHWLLYIPAIGLAFAGITGTCPSIMLFKKLGFK</sequence>
<gene>
    <name evidence="2" type="ORF">MNBD_GAMMA23-2500</name>
</gene>
<evidence type="ECO:0000313" key="2">
    <source>
        <dbReference type="EMBL" id="VAW97856.1"/>
    </source>
</evidence>
<protein>
    <submittedName>
        <fullName evidence="2">Uncharacterized protein</fullName>
    </submittedName>
</protein>
<dbReference type="Gene3D" id="6.10.140.1340">
    <property type="match status" value="1"/>
</dbReference>
<evidence type="ECO:0000256" key="1">
    <source>
        <dbReference type="SAM" id="Phobius"/>
    </source>
</evidence>
<dbReference type="AlphaFoldDB" id="A0A3B1AYG3"/>
<organism evidence="2">
    <name type="scientific">hydrothermal vent metagenome</name>
    <dbReference type="NCBI Taxonomy" id="652676"/>
    <lineage>
        <taxon>unclassified sequences</taxon>
        <taxon>metagenomes</taxon>
        <taxon>ecological metagenomes</taxon>
    </lineage>
</organism>
<dbReference type="EMBL" id="UOFT01000062">
    <property type="protein sequence ID" value="VAW97856.1"/>
    <property type="molecule type" value="Genomic_DNA"/>
</dbReference>
<name>A0A3B1AYG3_9ZZZZ</name>
<proteinExistence type="predicted"/>
<keyword evidence="1" id="KW-0812">Transmembrane</keyword>
<keyword evidence="1" id="KW-1133">Transmembrane helix</keyword>
<feature type="transmembrane region" description="Helical" evidence="1">
    <location>
        <begin position="31"/>
        <end position="53"/>
    </location>
</feature>
<keyword evidence="1" id="KW-0472">Membrane</keyword>
<accession>A0A3B1AYG3</accession>
<reference evidence="2" key="1">
    <citation type="submission" date="2018-06" db="EMBL/GenBank/DDBJ databases">
        <authorList>
            <person name="Zhirakovskaya E."/>
        </authorList>
    </citation>
    <scope>NUCLEOTIDE SEQUENCE</scope>
</reference>